<dbReference type="InterPro" id="IPR050426">
    <property type="entry name" value="Glycosyltransferase_28"/>
</dbReference>
<dbReference type="Gene3D" id="3.40.50.2000">
    <property type="entry name" value="Glycogen Phosphorylase B"/>
    <property type="match status" value="2"/>
</dbReference>
<accession>A0ABU5HI30</accession>
<organism evidence="1 2">
    <name type="scientific">Hyalangium rubrum</name>
    <dbReference type="NCBI Taxonomy" id="3103134"/>
    <lineage>
        <taxon>Bacteria</taxon>
        <taxon>Pseudomonadati</taxon>
        <taxon>Myxococcota</taxon>
        <taxon>Myxococcia</taxon>
        <taxon>Myxococcales</taxon>
        <taxon>Cystobacterineae</taxon>
        <taxon>Archangiaceae</taxon>
        <taxon>Hyalangium</taxon>
    </lineage>
</organism>
<protein>
    <submittedName>
        <fullName evidence="1">Glycosyltransferase</fullName>
    </submittedName>
</protein>
<dbReference type="Proteomes" id="UP001291309">
    <property type="component" value="Unassembled WGS sequence"/>
</dbReference>
<comment type="caution">
    <text evidence="1">The sequence shown here is derived from an EMBL/GenBank/DDBJ whole genome shotgun (WGS) entry which is preliminary data.</text>
</comment>
<evidence type="ECO:0000313" key="1">
    <source>
        <dbReference type="EMBL" id="MDY7232468.1"/>
    </source>
</evidence>
<reference evidence="1 2" key="1">
    <citation type="submission" date="2023-12" db="EMBL/GenBank/DDBJ databases">
        <title>the genome sequence of Hyalangium sp. s54d21.</title>
        <authorList>
            <person name="Zhang X."/>
        </authorList>
    </citation>
    <scope>NUCLEOTIDE SEQUENCE [LARGE SCALE GENOMIC DNA]</scope>
    <source>
        <strain evidence="2">s54d21</strain>
    </source>
</reference>
<keyword evidence="2" id="KW-1185">Reference proteome</keyword>
<dbReference type="Pfam" id="PF00201">
    <property type="entry name" value="UDPGT"/>
    <property type="match status" value="1"/>
</dbReference>
<dbReference type="RefSeq" id="WP_321551182.1">
    <property type="nucleotide sequence ID" value="NZ_JAXIVS010000020.1"/>
</dbReference>
<dbReference type="EMBL" id="JAXIVS010000020">
    <property type="protein sequence ID" value="MDY7232468.1"/>
    <property type="molecule type" value="Genomic_DNA"/>
</dbReference>
<dbReference type="PANTHER" id="PTHR48050">
    <property type="entry name" value="STEROL 3-BETA-GLUCOSYLTRANSFERASE"/>
    <property type="match status" value="1"/>
</dbReference>
<dbReference type="PANTHER" id="PTHR48050:SF13">
    <property type="entry name" value="STEROL 3-BETA-GLUCOSYLTRANSFERASE UGT80A2"/>
    <property type="match status" value="1"/>
</dbReference>
<dbReference type="CDD" id="cd03784">
    <property type="entry name" value="GT1_Gtf-like"/>
    <property type="match status" value="1"/>
</dbReference>
<evidence type="ECO:0000313" key="2">
    <source>
        <dbReference type="Proteomes" id="UP001291309"/>
    </source>
</evidence>
<dbReference type="InterPro" id="IPR002213">
    <property type="entry name" value="UDP_glucos_trans"/>
</dbReference>
<name>A0ABU5HI30_9BACT</name>
<proteinExistence type="predicted"/>
<sequence>MSRILIATSPEKGHLNPMVGVVQWLRRMGHTVGWLCLPEPSPQLEQLGVEVLHLPHAAAPAAPIETGGEALARLVRDEVALGRWIRGLLIDAAPAQIAPVREVVRRFKPDVMALDGMQYAAVLAAHLEQVPWAGVSSALTLLEPEIDLALLRNVRALAADRDALFASHGFPARFRTCECLSPRLNTLFATETFVGPEARIPPATYLVGPSLPPEARGDEVDFPWERLGTRPVVYVSFGSQISWQPDLFRLIAEATAPLGVTLVLSAGELAENTDFLRSLPGEVVAVPYAPQRQLLPRVSAFVTHGGANSVMEALTEGVPLLLLPICNDQPVQAHFLTKAGAGLALDPRTLTVEDCRAALTRLLEPGTPLRAKVAEISASYRARDGAKECAERIAGLAP</sequence>
<gene>
    <name evidence="1" type="ORF">SYV04_39140</name>
</gene>
<dbReference type="SUPFAM" id="SSF53756">
    <property type="entry name" value="UDP-Glycosyltransferase/glycogen phosphorylase"/>
    <property type="match status" value="1"/>
</dbReference>